<dbReference type="InterPro" id="IPR027417">
    <property type="entry name" value="P-loop_NTPase"/>
</dbReference>
<evidence type="ECO:0000259" key="11">
    <source>
        <dbReference type="SMART" id="SM00382"/>
    </source>
</evidence>
<evidence type="ECO:0000256" key="4">
    <source>
        <dbReference type="ARBA" id="ARBA00022741"/>
    </source>
</evidence>
<organism evidence="12 13">
    <name type="scientific">Dermatophagoides farinae</name>
    <name type="common">American house dust mite</name>
    <dbReference type="NCBI Taxonomy" id="6954"/>
    <lineage>
        <taxon>Eukaryota</taxon>
        <taxon>Metazoa</taxon>
        <taxon>Ecdysozoa</taxon>
        <taxon>Arthropoda</taxon>
        <taxon>Chelicerata</taxon>
        <taxon>Arachnida</taxon>
        <taxon>Acari</taxon>
        <taxon>Acariformes</taxon>
        <taxon>Sarcoptiformes</taxon>
        <taxon>Astigmata</taxon>
        <taxon>Psoroptidia</taxon>
        <taxon>Analgoidea</taxon>
        <taxon>Pyroglyphidae</taxon>
        <taxon>Dermatophagoidinae</taxon>
        <taxon>Dermatophagoides</taxon>
    </lineage>
</organism>
<evidence type="ECO:0000256" key="5">
    <source>
        <dbReference type="ARBA" id="ARBA00022801"/>
    </source>
</evidence>
<dbReference type="GO" id="GO:0016887">
    <property type="term" value="F:ATP hydrolysis activity"/>
    <property type="evidence" value="ECO:0007669"/>
    <property type="project" value="InterPro"/>
</dbReference>
<dbReference type="Gene3D" id="3.40.50.300">
    <property type="entry name" value="P-loop containing nucleotide triphosphate hydrolases"/>
    <property type="match status" value="2"/>
</dbReference>
<proteinExistence type="inferred from homology"/>
<keyword evidence="3" id="KW-0962">Peroxisome biogenesis</keyword>
<evidence type="ECO:0000256" key="10">
    <source>
        <dbReference type="ARBA" id="ARBA00048778"/>
    </source>
</evidence>
<evidence type="ECO:0000256" key="7">
    <source>
        <dbReference type="ARBA" id="ARBA00023136"/>
    </source>
</evidence>
<comment type="similarity">
    <text evidence="2">Belongs to the AAA ATPase family.</text>
</comment>
<dbReference type="SMART" id="SM00382">
    <property type="entry name" value="AAA"/>
    <property type="match status" value="1"/>
</dbReference>
<dbReference type="InterPro" id="IPR003593">
    <property type="entry name" value="AAA+_ATPase"/>
</dbReference>
<keyword evidence="13" id="KW-1185">Reference proteome</keyword>
<protein>
    <recommendedName>
        <fullName evidence="8">Peroxisomal ATPase PEX6</fullName>
    </recommendedName>
    <alternativeName>
        <fullName evidence="9">Peroxin-6</fullName>
    </alternativeName>
</protein>
<reference evidence="12" key="1">
    <citation type="submission" date="2013-05" db="EMBL/GenBank/DDBJ databases">
        <authorList>
            <person name="Yim A.K.Y."/>
            <person name="Chan T.F."/>
            <person name="Ji K.M."/>
            <person name="Liu X.Y."/>
            <person name="Zhou J.W."/>
            <person name="Li R.Q."/>
            <person name="Yang K.Y."/>
            <person name="Li J."/>
            <person name="Li M."/>
            <person name="Law P.T.W."/>
            <person name="Wu Y.L."/>
            <person name="Cai Z.L."/>
            <person name="Qin H."/>
            <person name="Bao Y."/>
            <person name="Leung R.K.K."/>
            <person name="Ng P.K.S."/>
            <person name="Zou J."/>
            <person name="Zhong X.J."/>
            <person name="Ran P.X."/>
            <person name="Zhong N.S."/>
            <person name="Liu Z.G."/>
            <person name="Tsui S.K.W."/>
        </authorList>
    </citation>
    <scope>NUCLEOTIDE SEQUENCE</scope>
    <source>
        <strain evidence="12">Derf</strain>
        <tissue evidence="12">Whole organism</tissue>
    </source>
</reference>
<dbReference type="PANTHER" id="PTHR23077">
    <property type="entry name" value="AAA-FAMILY ATPASE"/>
    <property type="match status" value="1"/>
</dbReference>
<evidence type="ECO:0000313" key="13">
    <source>
        <dbReference type="Proteomes" id="UP000790347"/>
    </source>
</evidence>
<dbReference type="Proteomes" id="UP000790347">
    <property type="component" value="Unassembled WGS sequence"/>
</dbReference>
<dbReference type="FunFam" id="3.40.50.300:FF:000109">
    <property type="entry name" value="Peroxisomal biogenesis factor 6"/>
    <property type="match status" value="1"/>
</dbReference>
<keyword evidence="4" id="KW-0547">Nucleotide-binding</keyword>
<keyword evidence="6" id="KW-0067">ATP-binding</keyword>
<comment type="subcellular location">
    <subcellularLocation>
        <location evidence="1">Membrane</location>
    </subcellularLocation>
</comment>
<evidence type="ECO:0000256" key="9">
    <source>
        <dbReference type="ARBA" id="ARBA00034920"/>
    </source>
</evidence>
<evidence type="ECO:0000313" key="12">
    <source>
        <dbReference type="EMBL" id="KAH9516391.1"/>
    </source>
</evidence>
<dbReference type="InterPro" id="IPR003959">
    <property type="entry name" value="ATPase_AAA_core"/>
</dbReference>
<evidence type="ECO:0000256" key="1">
    <source>
        <dbReference type="ARBA" id="ARBA00004370"/>
    </source>
</evidence>
<dbReference type="PROSITE" id="PS00674">
    <property type="entry name" value="AAA"/>
    <property type="match status" value="1"/>
</dbReference>
<dbReference type="EMBL" id="ASGP02000003">
    <property type="protein sequence ID" value="KAH9516391.1"/>
    <property type="molecule type" value="Genomic_DNA"/>
</dbReference>
<dbReference type="GO" id="GO:0005829">
    <property type="term" value="C:cytosol"/>
    <property type="evidence" value="ECO:0007669"/>
    <property type="project" value="TreeGrafter"/>
</dbReference>
<dbReference type="InterPro" id="IPR003960">
    <property type="entry name" value="ATPase_AAA_CS"/>
</dbReference>
<dbReference type="GO" id="GO:0016558">
    <property type="term" value="P:protein import into peroxisome matrix"/>
    <property type="evidence" value="ECO:0007669"/>
    <property type="project" value="TreeGrafter"/>
</dbReference>
<evidence type="ECO:0000256" key="3">
    <source>
        <dbReference type="ARBA" id="ARBA00022593"/>
    </source>
</evidence>
<dbReference type="InterPro" id="IPR050168">
    <property type="entry name" value="AAA_ATPase_domain"/>
</dbReference>
<dbReference type="Pfam" id="PF00004">
    <property type="entry name" value="AAA"/>
    <property type="match status" value="2"/>
</dbReference>
<dbReference type="Gene3D" id="1.10.8.60">
    <property type="match status" value="1"/>
</dbReference>
<name>A0A922I1L2_DERFA</name>
<comment type="catalytic activity">
    <reaction evidence="10">
        <text>ATP + H2O = ADP + phosphate + H(+)</text>
        <dbReference type="Rhea" id="RHEA:13065"/>
        <dbReference type="ChEBI" id="CHEBI:15377"/>
        <dbReference type="ChEBI" id="CHEBI:15378"/>
        <dbReference type="ChEBI" id="CHEBI:30616"/>
        <dbReference type="ChEBI" id="CHEBI:43474"/>
        <dbReference type="ChEBI" id="CHEBI:456216"/>
    </reaction>
    <physiologicalReaction direction="left-to-right" evidence="10">
        <dbReference type="Rhea" id="RHEA:13066"/>
    </physiologicalReaction>
</comment>
<dbReference type="PANTHER" id="PTHR23077:SF9">
    <property type="entry name" value="PEROXISOMAL ATPASE PEX6"/>
    <property type="match status" value="1"/>
</dbReference>
<dbReference type="AlphaFoldDB" id="A0A922I1L2"/>
<accession>A0A922I1L2</accession>
<keyword evidence="7" id="KW-0472">Membrane</keyword>
<evidence type="ECO:0000256" key="2">
    <source>
        <dbReference type="ARBA" id="ARBA00006914"/>
    </source>
</evidence>
<comment type="caution">
    <text evidence="12">The sequence shown here is derived from an EMBL/GenBank/DDBJ whole genome shotgun (WGS) entry which is preliminary data.</text>
</comment>
<keyword evidence="5" id="KW-0378">Hydrolase</keyword>
<dbReference type="GO" id="GO:0005778">
    <property type="term" value="C:peroxisomal membrane"/>
    <property type="evidence" value="ECO:0007669"/>
    <property type="project" value="TreeGrafter"/>
</dbReference>
<evidence type="ECO:0000256" key="8">
    <source>
        <dbReference type="ARBA" id="ARBA00034811"/>
    </source>
</evidence>
<gene>
    <name evidence="12" type="primary">PEX6</name>
    <name evidence="12" type="ORF">DERF_007130</name>
</gene>
<sequence>MFEHQPECLIEKLEVGFIDERVIIDNYDENPIDIDNGAIILSVKWKNVLKRYDWIIIELIVNNYRSRRLVQTLFVDNVENIDEKFCYVSPQLWFNLRFQPISQNLANVLHKYPLIESDARINVYSSANNTELIEQIQFNLIQSPDYPFDYDYADELSSYFYCGNIMKQRRLLKVNDIIVIKIKDAKFFYKNGPILSFHQIGTVVYFQICRVNHKISTENYYMLTTEPNCDRIEMFKSANLQSIAPTFMQYYFSDNTNCFNHNFYQKILRDQIEYLALEFQPYLLRISSLPIGTFLLKNYGDRETSSYLVRLAAQHWHLHVFECHSSLDLLCEVPQTTEAKIKIFFTKIRQYAPCVVLIHDLDMLIKSDAFENDRLINFFRQSLLDLNVGNVWPIIIVATDHSPLQNNNPNKHPLSILFSHMIRLKNLDDIQRKKLFTMVIKRKFNLQIPDDLTEKLQIIVDLSIGLNLGQIIAIINNIFRCVGSSSDLENFLTSTQAALNRFRNENKTNFTLQIPKVQWSDIGGLDDVKQEILDTIELPLKLGFNFDELGVKRSGILLHGPPGTGKTLLAKAVASQCRVNFISVKGPELISKYVGQSEENVRTLFAQARASSPALVFFDELDSLAPSRGRSGDSGGVMDRVVSQLLAELDGISSRQKVNNDLEPVESSPPIVFVIGATNRVDLIDSALLRPGRFDKIIEVSIPKDRQSRLAIINALVKNFHFEDEQKGQMQRHEIVDEIEKYLPPLLSGADFYAICSSAMMLCVRRTLSDNVNLTCDDDESEDEDQGPKKALNVECRLEDFKQAIRSKYNVKL</sequence>
<reference evidence="12" key="2">
    <citation type="journal article" date="2022" name="Res Sq">
        <title>Comparative Genomics Reveals Insights into the Divergent Evolution of Astigmatic Mites and Household Pest Adaptations.</title>
        <authorList>
            <person name="Xiong Q."/>
            <person name="Wan A.T.-Y."/>
            <person name="Liu X.-Y."/>
            <person name="Fung C.S.-H."/>
            <person name="Xiao X."/>
            <person name="Malainual N."/>
            <person name="Hou J."/>
            <person name="Wang L."/>
            <person name="Wang M."/>
            <person name="Yang K."/>
            <person name="Cui Y."/>
            <person name="Leung E."/>
            <person name="Nong W."/>
            <person name="Shin S.-K."/>
            <person name="Au S."/>
            <person name="Jeong K.Y."/>
            <person name="Chew F.T."/>
            <person name="Hui J."/>
            <person name="Leung T.F."/>
            <person name="Tungtrongchitr A."/>
            <person name="Zhong N."/>
            <person name="Liu Z."/>
            <person name="Tsui S."/>
        </authorList>
    </citation>
    <scope>NUCLEOTIDE SEQUENCE</scope>
    <source>
        <strain evidence="12">Derf</strain>
        <tissue evidence="12">Whole organism</tissue>
    </source>
</reference>
<evidence type="ECO:0000256" key="6">
    <source>
        <dbReference type="ARBA" id="ARBA00022840"/>
    </source>
</evidence>
<dbReference type="GO" id="GO:0005524">
    <property type="term" value="F:ATP binding"/>
    <property type="evidence" value="ECO:0007669"/>
    <property type="project" value="UniProtKB-KW"/>
</dbReference>
<feature type="domain" description="AAA+ ATPase" evidence="11">
    <location>
        <begin position="552"/>
        <end position="704"/>
    </location>
</feature>
<dbReference type="SUPFAM" id="SSF52540">
    <property type="entry name" value="P-loop containing nucleoside triphosphate hydrolases"/>
    <property type="match status" value="2"/>
</dbReference>